<dbReference type="SUPFAM" id="SSF51735">
    <property type="entry name" value="NAD(P)-binding Rossmann-fold domains"/>
    <property type="match status" value="1"/>
</dbReference>
<dbReference type="EMBL" id="JACHXO010000004">
    <property type="protein sequence ID" value="MBB3195164.1"/>
    <property type="molecule type" value="Genomic_DNA"/>
</dbReference>
<dbReference type="PANTHER" id="PTHR43000">
    <property type="entry name" value="DTDP-D-GLUCOSE 4,6-DEHYDRATASE-RELATED"/>
    <property type="match status" value="1"/>
</dbReference>
<dbReference type="InterPro" id="IPR001509">
    <property type="entry name" value="Epimerase_deHydtase"/>
</dbReference>
<comment type="similarity">
    <text evidence="2">Belongs to the NAD(P)-dependent epimerase/dehydratase family.</text>
</comment>
<dbReference type="Gene3D" id="3.40.50.720">
    <property type="entry name" value="NAD(P)-binding Rossmann-like Domain"/>
    <property type="match status" value="1"/>
</dbReference>
<accession>A0ABR6GV97</accession>
<proteinExistence type="inferred from homology"/>
<keyword evidence="5" id="KW-1185">Reference proteome</keyword>
<protein>
    <submittedName>
        <fullName evidence="4">Nucleoside-diphosphate-sugar epimerase</fullName>
    </submittedName>
</protein>
<sequence length="282" mass="30479">MKLFITGGTGFVGSHVINQAHTAGHTLVVQRRPSSQPRLALDRQPQWVDRALDGDFTAELQGCEAVVHLASHTPNPPYAPLDECLYWNVFATVRLLQQAAALGIRDVLVAGTCFEYGAAAEGLEYVHPATDMRPSLTYPISKAAATTACLGLARHLGLRLQVLRIFQVFGEGEAATRFWPSLKAAALDGRDFAMSAGVQVRDFIPVEEVARQFLAALDFTAVAPGRPQVRNVGTGQAQTLLAFAKHWWAHWQASGQLVPGQVGLRPGELSRLVADVNSVHTA</sequence>
<evidence type="ECO:0000256" key="1">
    <source>
        <dbReference type="ARBA" id="ARBA00005125"/>
    </source>
</evidence>
<evidence type="ECO:0000313" key="5">
    <source>
        <dbReference type="Proteomes" id="UP000574369"/>
    </source>
</evidence>
<gene>
    <name evidence="4" type="ORF">FHS28_002567</name>
</gene>
<evidence type="ECO:0000256" key="2">
    <source>
        <dbReference type="ARBA" id="ARBA00007637"/>
    </source>
</evidence>
<name>A0ABR6GV97_9BURK</name>
<evidence type="ECO:0000313" key="4">
    <source>
        <dbReference type="EMBL" id="MBB3195164.1"/>
    </source>
</evidence>
<comment type="caution">
    <text evidence="4">The sequence shown here is derived from an EMBL/GenBank/DDBJ whole genome shotgun (WGS) entry which is preliminary data.</text>
</comment>
<dbReference type="CDD" id="cd08946">
    <property type="entry name" value="SDR_e"/>
    <property type="match status" value="1"/>
</dbReference>
<dbReference type="Proteomes" id="UP000574369">
    <property type="component" value="Unassembled WGS sequence"/>
</dbReference>
<comment type="pathway">
    <text evidence="1">Bacterial outer membrane biogenesis; LPS O-antigen biosynthesis.</text>
</comment>
<reference evidence="4 5" key="1">
    <citation type="submission" date="2020-08" db="EMBL/GenBank/DDBJ databases">
        <title>Genomic Encyclopedia of Type Strains, Phase III (KMG-III): the genomes of soil and plant-associated and newly described type strains.</title>
        <authorList>
            <person name="Whitman W."/>
        </authorList>
    </citation>
    <scope>NUCLEOTIDE SEQUENCE [LARGE SCALE GENOMIC DNA]</scope>
    <source>
        <strain evidence="4 5">CECT 7247</strain>
    </source>
</reference>
<feature type="domain" description="NAD-dependent epimerase/dehydratase" evidence="3">
    <location>
        <begin position="4"/>
        <end position="221"/>
    </location>
</feature>
<dbReference type="InterPro" id="IPR036291">
    <property type="entry name" value="NAD(P)-bd_dom_sf"/>
</dbReference>
<dbReference type="RefSeq" id="WP_088451000.1">
    <property type="nucleotide sequence ID" value="NZ_JACHXO010000004.1"/>
</dbReference>
<organism evidence="4 5">
    <name type="scientific">Roseateles terrae</name>
    <dbReference type="NCBI Taxonomy" id="431060"/>
    <lineage>
        <taxon>Bacteria</taxon>
        <taxon>Pseudomonadati</taxon>
        <taxon>Pseudomonadota</taxon>
        <taxon>Betaproteobacteria</taxon>
        <taxon>Burkholderiales</taxon>
        <taxon>Sphaerotilaceae</taxon>
        <taxon>Roseateles</taxon>
    </lineage>
</organism>
<evidence type="ECO:0000259" key="3">
    <source>
        <dbReference type="Pfam" id="PF01370"/>
    </source>
</evidence>
<dbReference type="Pfam" id="PF01370">
    <property type="entry name" value="Epimerase"/>
    <property type="match status" value="1"/>
</dbReference>